<dbReference type="RefSeq" id="WP_374037296.1">
    <property type="nucleotide sequence ID" value="NZ_CP169082.1"/>
</dbReference>
<reference evidence="3" key="1">
    <citation type="journal article" date="2019" name="Int. J. Syst. Evol. Microbiol.">
        <title>The Global Catalogue of Microorganisms (GCM) 10K type strain sequencing project: providing services to taxonomists for standard genome sequencing and annotation.</title>
        <authorList>
            <consortium name="The Broad Institute Genomics Platform"/>
            <consortium name="The Broad Institute Genome Sequencing Center for Infectious Disease"/>
            <person name="Wu L."/>
            <person name="Ma J."/>
        </authorList>
    </citation>
    <scope>NUCLEOTIDE SEQUENCE [LARGE SCALE GENOMIC DNA]</scope>
    <source>
        <strain evidence="3">JCM 12125</strain>
    </source>
</reference>
<evidence type="ECO:0000313" key="2">
    <source>
        <dbReference type="EMBL" id="MFC5344161.1"/>
    </source>
</evidence>
<proteinExistence type="predicted"/>
<comment type="caution">
    <text evidence="2">The sequence shown here is derived from an EMBL/GenBank/DDBJ whole genome shotgun (WGS) entry which is preliminary data.</text>
</comment>
<dbReference type="EMBL" id="JBHSLF010000018">
    <property type="protein sequence ID" value="MFC5344161.1"/>
    <property type="molecule type" value="Genomic_DNA"/>
</dbReference>
<feature type="transmembrane region" description="Helical" evidence="1">
    <location>
        <begin position="340"/>
        <end position="361"/>
    </location>
</feature>
<feature type="transmembrane region" description="Helical" evidence="1">
    <location>
        <begin position="240"/>
        <end position="262"/>
    </location>
</feature>
<keyword evidence="3" id="KW-1185">Reference proteome</keyword>
<organism evidence="2 3">
    <name type="scientific">Brevundimonas staleyi</name>
    <dbReference type="NCBI Taxonomy" id="74326"/>
    <lineage>
        <taxon>Bacteria</taxon>
        <taxon>Pseudomonadati</taxon>
        <taxon>Pseudomonadota</taxon>
        <taxon>Alphaproteobacteria</taxon>
        <taxon>Caulobacterales</taxon>
        <taxon>Caulobacteraceae</taxon>
        <taxon>Brevundimonas</taxon>
    </lineage>
</organism>
<feature type="transmembrane region" description="Helical" evidence="1">
    <location>
        <begin position="83"/>
        <end position="105"/>
    </location>
</feature>
<evidence type="ECO:0000256" key="1">
    <source>
        <dbReference type="SAM" id="Phobius"/>
    </source>
</evidence>
<evidence type="ECO:0000313" key="3">
    <source>
        <dbReference type="Proteomes" id="UP001596152"/>
    </source>
</evidence>
<sequence length="373" mass="40671">MDMVERYLEAVAAQLSADEREDIVAELRDLILSRIEAKEEALGRALTDDEKEAILKEIGHPLVVAARYRKGPDSLIGPELFPYWLYGVKAGLVILLVVHGISLLMSLVGGPRDVGQAIAQAFHSYFGAGLTLIGALTLAGALMEHYDIKPKWLTEWRVKDLSAFQLTDPSQWSAAANAAGKTTGFKAPQVRRGSNPMVEAGFSFLALAIFCLWWIGLVHFPGLGDFRIDGARVAMTPAPIWATLFTPILAYALAQMAVDLFVLLRPEARRMKAILAMLIGCVGLWLTYMVFQAGHWFTLSVGADQARVAGDWVMLDLDRLRGLGEGERDLVGVASTLSLIGTWFLTICGLSMAFTVVANAWRAVQPGVASVTR</sequence>
<keyword evidence="1" id="KW-0472">Membrane</keyword>
<name>A0ABW0FSH6_9CAUL</name>
<keyword evidence="1" id="KW-0812">Transmembrane</keyword>
<feature type="transmembrane region" description="Helical" evidence="1">
    <location>
        <begin position="200"/>
        <end position="220"/>
    </location>
</feature>
<protein>
    <submittedName>
        <fullName evidence="2">Uncharacterized protein</fullName>
    </submittedName>
</protein>
<feature type="transmembrane region" description="Helical" evidence="1">
    <location>
        <begin position="125"/>
        <end position="143"/>
    </location>
</feature>
<dbReference type="Proteomes" id="UP001596152">
    <property type="component" value="Unassembled WGS sequence"/>
</dbReference>
<accession>A0ABW0FSH6</accession>
<feature type="transmembrane region" description="Helical" evidence="1">
    <location>
        <begin position="274"/>
        <end position="291"/>
    </location>
</feature>
<gene>
    <name evidence="2" type="ORF">ACFPIE_09565</name>
</gene>
<keyword evidence="1" id="KW-1133">Transmembrane helix</keyword>